<dbReference type="Gene3D" id="1.25.40.10">
    <property type="entry name" value="Tetratricopeptide repeat domain"/>
    <property type="match status" value="2"/>
</dbReference>
<dbReference type="AlphaFoldDB" id="A0A4Q1C676"/>
<keyword evidence="3" id="KW-0472">Membrane</keyword>
<dbReference type="InterPro" id="IPR052346">
    <property type="entry name" value="O-mannosyl-transferase_TMTC"/>
</dbReference>
<dbReference type="InterPro" id="IPR036514">
    <property type="entry name" value="SGNH_hydro_sf"/>
</dbReference>
<dbReference type="Gene3D" id="3.40.50.1110">
    <property type="entry name" value="SGNH hydrolase"/>
    <property type="match status" value="1"/>
</dbReference>
<proteinExistence type="predicted"/>
<dbReference type="EMBL" id="SDHX01000001">
    <property type="protein sequence ID" value="RXK54377.1"/>
    <property type="molecule type" value="Genomic_DNA"/>
</dbReference>
<dbReference type="OrthoDB" id="180993at2"/>
<keyword evidence="3" id="KW-1133">Transmembrane helix</keyword>
<evidence type="ECO:0000256" key="3">
    <source>
        <dbReference type="SAM" id="Phobius"/>
    </source>
</evidence>
<feature type="transmembrane region" description="Helical" evidence="3">
    <location>
        <begin position="12"/>
        <end position="30"/>
    </location>
</feature>
<protein>
    <submittedName>
        <fullName evidence="4">Tetratricopeptide repeat protein</fullName>
    </submittedName>
</protein>
<dbReference type="Proteomes" id="UP000290218">
    <property type="component" value="Unassembled WGS sequence"/>
</dbReference>
<dbReference type="PANTHER" id="PTHR44227:SF3">
    <property type="entry name" value="PROTEIN O-MANNOSYL-TRANSFERASE TMTC4"/>
    <property type="match status" value="1"/>
</dbReference>
<evidence type="ECO:0000256" key="2">
    <source>
        <dbReference type="ARBA" id="ARBA00022803"/>
    </source>
</evidence>
<dbReference type="Pfam" id="PF13432">
    <property type="entry name" value="TPR_16"/>
    <property type="match status" value="2"/>
</dbReference>
<keyword evidence="2" id="KW-0802">TPR repeat</keyword>
<gene>
    <name evidence="4" type="ORF">ESB00_00320</name>
</gene>
<sequence length="780" mass="84724">MSAAHPPSFRLWLFRAILALGAPLGFFLALEGGLRLTGYGRDTAFFIPDEQPGFVRSNPAYTSLFLPASFDLRPINQRVAVQKPAGTVRIVVLGESAAQGIPVPAFGFVPQLRALLRARYPDKDIEVINTGVVAINSHVVYQIARDAARLSPDLFVVYMGNNEVVGPYGPGSAYLSAMPPLWLIRASAWAKSTRTGQWLGAVAARFAGARQPTREWGGMGMFLDHAVRGDDPRLETTYANFEANLRDIVRVSKDAGAKTVLCTVVSNLKDCPPFLSLHRPDLTAAELTEWQAAFAAGKLAWRLEDNDSAQKFLHTALRLDPQYADTHFMIGSLALGQRNMERARLHLLEAQQWDALRFRPAPRLNEIARSVARETGLVLQDAALALGSDPASEGEITGREHMLEHVHPGREGNYRIARLMAEGAEQALGSGSSARGPWLDSAQTAAAIGYTPVESFGLLQRTALITREPPFPNQLTYAEDQTRTAREIAAAGAGRRDPSALGRARETLRAASAADPTNPDLAKLAVEVADDAGDLAGALAEVQRARTLQPANFALAADEAIKLSRLGRFEEAEKLLLATAAGCSPRDLAKLTPAIADFYIRTKRLVDGRHWFEEALTRTPGSLPLRFFRGRLAQQAGDLPVAEADYRAVLTNDPANEAALEALLSLLAVQGRTKEAEELSLTHAGFQPNNQANHLRAAQIHEARGQVAETVQALGAAIRSGPVPLPTHLRLANLLYGQQRRAEALDQLATAWRIAQLEDPEAAPTIRELIHRISHEGDKP</sequence>
<dbReference type="RefSeq" id="WP_129045742.1">
    <property type="nucleotide sequence ID" value="NZ_SDHX01000001.1"/>
</dbReference>
<evidence type="ECO:0000256" key="1">
    <source>
        <dbReference type="ARBA" id="ARBA00022737"/>
    </source>
</evidence>
<accession>A0A4Q1C676</accession>
<evidence type="ECO:0000313" key="5">
    <source>
        <dbReference type="Proteomes" id="UP000290218"/>
    </source>
</evidence>
<keyword evidence="1" id="KW-0677">Repeat</keyword>
<evidence type="ECO:0000313" key="4">
    <source>
        <dbReference type="EMBL" id="RXK54377.1"/>
    </source>
</evidence>
<name>A0A4Q1C676_9BACT</name>
<dbReference type="SUPFAM" id="SSF48452">
    <property type="entry name" value="TPR-like"/>
    <property type="match status" value="1"/>
</dbReference>
<keyword evidence="3" id="KW-0812">Transmembrane</keyword>
<organism evidence="4 5">
    <name type="scientific">Oleiharenicola lentus</name>
    <dbReference type="NCBI Taxonomy" id="2508720"/>
    <lineage>
        <taxon>Bacteria</taxon>
        <taxon>Pseudomonadati</taxon>
        <taxon>Verrucomicrobiota</taxon>
        <taxon>Opitutia</taxon>
        <taxon>Opitutales</taxon>
        <taxon>Opitutaceae</taxon>
        <taxon>Oleiharenicola</taxon>
    </lineage>
</organism>
<dbReference type="GO" id="GO:0016788">
    <property type="term" value="F:hydrolase activity, acting on ester bonds"/>
    <property type="evidence" value="ECO:0007669"/>
    <property type="project" value="UniProtKB-ARBA"/>
</dbReference>
<reference evidence="4 5" key="1">
    <citation type="submission" date="2019-01" db="EMBL/GenBank/DDBJ databases">
        <title>Lacunisphaera sp. strain TWA-58.</title>
        <authorList>
            <person name="Chen W.-M."/>
        </authorList>
    </citation>
    <scope>NUCLEOTIDE SEQUENCE [LARGE SCALE GENOMIC DNA]</scope>
    <source>
        <strain evidence="4 5">TWA-58</strain>
    </source>
</reference>
<dbReference type="PANTHER" id="PTHR44227">
    <property type="match status" value="1"/>
</dbReference>
<keyword evidence="5" id="KW-1185">Reference proteome</keyword>
<dbReference type="InterPro" id="IPR011990">
    <property type="entry name" value="TPR-like_helical_dom_sf"/>
</dbReference>
<comment type="caution">
    <text evidence="4">The sequence shown here is derived from an EMBL/GenBank/DDBJ whole genome shotgun (WGS) entry which is preliminary data.</text>
</comment>
<dbReference type="SUPFAM" id="SSF52266">
    <property type="entry name" value="SGNH hydrolase"/>
    <property type="match status" value="1"/>
</dbReference>